<proteinExistence type="predicted"/>
<name>A0A517Y5D8_9BACT</name>
<reference evidence="2 3" key="1">
    <citation type="submission" date="2019-02" db="EMBL/GenBank/DDBJ databases">
        <title>Deep-cultivation of Planctomycetes and their phenomic and genomic characterization uncovers novel biology.</title>
        <authorList>
            <person name="Wiegand S."/>
            <person name="Jogler M."/>
            <person name="Boedeker C."/>
            <person name="Pinto D."/>
            <person name="Vollmers J."/>
            <person name="Rivas-Marin E."/>
            <person name="Kohn T."/>
            <person name="Peeters S.H."/>
            <person name="Heuer A."/>
            <person name="Rast P."/>
            <person name="Oberbeckmann S."/>
            <person name="Bunk B."/>
            <person name="Jeske O."/>
            <person name="Meyerdierks A."/>
            <person name="Storesund J.E."/>
            <person name="Kallscheuer N."/>
            <person name="Luecker S."/>
            <person name="Lage O.M."/>
            <person name="Pohl T."/>
            <person name="Merkel B.J."/>
            <person name="Hornburger P."/>
            <person name="Mueller R.-W."/>
            <person name="Bruemmer F."/>
            <person name="Labrenz M."/>
            <person name="Spormann A.M."/>
            <person name="Op den Camp H."/>
            <person name="Overmann J."/>
            <person name="Amann R."/>
            <person name="Jetten M.S.M."/>
            <person name="Mascher T."/>
            <person name="Medema M.H."/>
            <person name="Devos D.P."/>
            <person name="Kaster A.-K."/>
            <person name="Ovreas L."/>
            <person name="Rohde M."/>
            <person name="Galperin M.Y."/>
            <person name="Jogler C."/>
        </authorList>
    </citation>
    <scope>NUCLEOTIDE SEQUENCE [LARGE SCALE GENOMIC DNA]</scope>
    <source>
        <strain evidence="2 3">ETA_A8</strain>
    </source>
</reference>
<dbReference type="InterPro" id="IPR027558">
    <property type="entry name" value="Pre_pil_HX9DG_C"/>
</dbReference>
<dbReference type="InterPro" id="IPR045584">
    <property type="entry name" value="Pilin-like"/>
</dbReference>
<sequence length="358" mass="37539">MARVVAVSRRSGFTLVELLVVIAIIGVLVALLLPAVQAAREAARRAQCMNNMRQWGLALHNYMDTFGAMPAGSGGTQGTGGNSRRISAYVGLLMFIEGRSLYEKMSSEQNFGGTTYPPFGPVPWDQNYDLWGKAFQVKSMHCPSDVPVGDPRGGRTVAMASTSYSFCVGDHVTGTGNQQAYQGRGLFGTYSYASFKNISDGTSNTIAISERCFPKDARSVSGRAVENLTGVNTNPSLCLAQVSPGTNRFLSSAAVSGYRFGGTRAYDGMPIYTGFNCILPPNGPSCQTGDANSVGVISAQSWHPGGVLACFADGSTRFITQTINAGNPGSAESLGGASPYGVWGALGTINGGEVAFVP</sequence>
<dbReference type="Pfam" id="PF07596">
    <property type="entry name" value="SBP_bac_10"/>
    <property type="match status" value="1"/>
</dbReference>
<dbReference type="PROSITE" id="PS00409">
    <property type="entry name" value="PROKAR_NTER_METHYL"/>
    <property type="match status" value="1"/>
</dbReference>
<dbReference type="EMBL" id="CP036274">
    <property type="protein sequence ID" value="QDU25457.1"/>
    <property type="molecule type" value="Genomic_DNA"/>
</dbReference>
<dbReference type="Pfam" id="PF07963">
    <property type="entry name" value="N_methyl"/>
    <property type="match status" value="1"/>
</dbReference>
<dbReference type="RefSeq" id="WP_145100105.1">
    <property type="nucleotide sequence ID" value="NZ_CP036274.1"/>
</dbReference>
<gene>
    <name evidence="2" type="ORF">ETAA8_05250</name>
</gene>
<evidence type="ECO:0000313" key="2">
    <source>
        <dbReference type="EMBL" id="QDU25457.1"/>
    </source>
</evidence>
<keyword evidence="3" id="KW-1185">Reference proteome</keyword>
<dbReference type="Gene3D" id="3.30.700.10">
    <property type="entry name" value="Glycoprotein, Type 4 Pilin"/>
    <property type="match status" value="1"/>
</dbReference>
<dbReference type="OrthoDB" id="241541at2"/>
<dbReference type="PANTHER" id="PTHR30093">
    <property type="entry name" value="GENERAL SECRETION PATHWAY PROTEIN G"/>
    <property type="match status" value="1"/>
</dbReference>
<protein>
    <submittedName>
        <fullName evidence="2">Putative major pilin subunit</fullName>
    </submittedName>
</protein>
<evidence type="ECO:0000259" key="1">
    <source>
        <dbReference type="Pfam" id="PF07596"/>
    </source>
</evidence>
<evidence type="ECO:0000313" key="3">
    <source>
        <dbReference type="Proteomes" id="UP000315017"/>
    </source>
</evidence>
<dbReference type="Proteomes" id="UP000315017">
    <property type="component" value="Chromosome"/>
</dbReference>
<dbReference type="NCBIfam" id="TIGR04294">
    <property type="entry name" value="pre_pil_HX9DG"/>
    <property type="match status" value="1"/>
</dbReference>
<dbReference type="InterPro" id="IPR012902">
    <property type="entry name" value="N_methyl_site"/>
</dbReference>
<dbReference type="SUPFAM" id="SSF54523">
    <property type="entry name" value="Pili subunits"/>
    <property type="match status" value="1"/>
</dbReference>
<dbReference type="InterPro" id="IPR011453">
    <property type="entry name" value="DUF1559"/>
</dbReference>
<dbReference type="KEGG" id="aagg:ETAA8_05250"/>
<accession>A0A517Y5D8</accession>
<dbReference type="NCBIfam" id="TIGR02532">
    <property type="entry name" value="IV_pilin_GFxxxE"/>
    <property type="match status" value="1"/>
</dbReference>
<feature type="domain" description="DUF1559" evidence="1">
    <location>
        <begin position="37"/>
        <end position="325"/>
    </location>
</feature>
<organism evidence="2 3">
    <name type="scientific">Anatilimnocola aggregata</name>
    <dbReference type="NCBI Taxonomy" id="2528021"/>
    <lineage>
        <taxon>Bacteria</taxon>
        <taxon>Pseudomonadati</taxon>
        <taxon>Planctomycetota</taxon>
        <taxon>Planctomycetia</taxon>
        <taxon>Pirellulales</taxon>
        <taxon>Pirellulaceae</taxon>
        <taxon>Anatilimnocola</taxon>
    </lineage>
</organism>
<dbReference type="AlphaFoldDB" id="A0A517Y5D8"/>
<dbReference type="PANTHER" id="PTHR30093:SF2">
    <property type="entry name" value="TYPE II SECRETION SYSTEM PROTEIN H"/>
    <property type="match status" value="1"/>
</dbReference>